<dbReference type="Gene3D" id="3.90.550.10">
    <property type="entry name" value="Spore Coat Polysaccharide Biosynthesis Protein SpsA, Chain A"/>
    <property type="match status" value="1"/>
</dbReference>
<dbReference type="Proteomes" id="UP000294616">
    <property type="component" value="Unassembled WGS sequence"/>
</dbReference>
<feature type="domain" description="Glycosyltransferase 2-like" evidence="1">
    <location>
        <begin position="10"/>
        <end position="154"/>
    </location>
</feature>
<evidence type="ECO:0000313" key="2">
    <source>
        <dbReference type="EMBL" id="TCK85630.1"/>
    </source>
</evidence>
<proteinExistence type="predicted"/>
<dbReference type="InterPro" id="IPR001173">
    <property type="entry name" value="Glyco_trans_2-like"/>
</dbReference>
<dbReference type="AlphaFoldDB" id="A0A4R1M3H1"/>
<reference evidence="2 3" key="1">
    <citation type="submission" date="2019-03" db="EMBL/GenBank/DDBJ databases">
        <title>Genomic Encyclopedia of Archaeal and Bacterial Type Strains, Phase II (KMG-II): from individual species to whole genera.</title>
        <authorList>
            <person name="Goeker M."/>
        </authorList>
    </citation>
    <scope>NUCLEOTIDE SEQUENCE [LARGE SCALE GENOMIC DNA]</scope>
    <source>
        <strain evidence="2 3">DSM 22554</strain>
    </source>
</reference>
<dbReference type="SUPFAM" id="SSF53448">
    <property type="entry name" value="Nucleotide-diphospho-sugar transferases"/>
    <property type="match status" value="1"/>
</dbReference>
<comment type="caution">
    <text evidence="2">The sequence shown here is derived from an EMBL/GenBank/DDBJ whole genome shotgun (WGS) entry which is preliminary data.</text>
</comment>
<keyword evidence="3" id="KW-1185">Reference proteome</keyword>
<gene>
    <name evidence="2" type="ORF">C8N28_0942</name>
</gene>
<protein>
    <submittedName>
        <fullName evidence="2">Glycosyl transferase family 2</fullName>
    </submittedName>
</protein>
<dbReference type="OrthoDB" id="1041945at2"/>
<dbReference type="GO" id="GO:0016740">
    <property type="term" value="F:transferase activity"/>
    <property type="evidence" value="ECO:0007669"/>
    <property type="project" value="UniProtKB-KW"/>
</dbReference>
<evidence type="ECO:0000313" key="3">
    <source>
        <dbReference type="Proteomes" id="UP000294616"/>
    </source>
</evidence>
<dbReference type="EMBL" id="SMGO01000001">
    <property type="protein sequence ID" value="TCK85630.1"/>
    <property type="molecule type" value="Genomic_DNA"/>
</dbReference>
<evidence type="ECO:0000259" key="1">
    <source>
        <dbReference type="Pfam" id="PF00535"/>
    </source>
</evidence>
<keyword evidence="2" id="KW-0808">Transferase</keyword>
<name>A0A4R1M3H1_9SPHI</name>
<organism evidence="2 3">
    <name type="scientific">Albibacterium bauzanense</name>
    <dbReference type="NCBI Taxonomy" id="653929"/>
    <lineage>
        <taxon>Bacteria</taxon>
        <taxon>Pseudomonadati</taxon>
        <taxon>Bacteroidota</taxon>
        <taxon>Sphingobacteriia</taxon>
        <taxon>Sphingobacteriales</taxon>
        <taxon>Sphingobacteriaceae</taxon>
        <taxon>Albibacterium</taxon>
    </lineage>
</organism>
<dbReference type="InterPro" id="IPR029044">
    <property type="entry name" value="Nucleotide-diphossugar_trans"/>
</dbReference>
<accession>A0A4R1M3H1</accession>
<sequence>MTENKLEAIIVTPVKNSINTTLDTIKTISNSRSTIHHIVYNDFSDEETKRILEESKEKYNFELINLEDITSNPSPNYKLVLQDAQAKALQHNVPFIVVESDVKVNEDTFEKMLDFEKIHLKSGLIGAITTDESGDINFPYLKFKGEKRAIIETKRSLSFCCTLLTLDFLKSYSFSKLDQSKDWYDTFLSTKALELDFKNYILLDTPVLHLPHGSRPWKKLKYTNPIKYYFLKLIKGRDKI</sequence>
<dbReference type="RefSeq" id="WP_132221987.1">
    <property type="nucleotide sequence ID" value="NZ_SMGO01000001.1"/>
</dbReference>
<dbReference type="Pfam" id="PF00535">
    <property type="entry name" value="Glycos_transf_2"/>
    <property type="match status" value="1"/>
</dbReference>